<comment type="caution">
    <text evidence="1">The sequence shown here is derived from an EMBL/GenBank/DDBJ whole genome shotgun (WGS) entry which is preliminary data.</text>
</comment>
<evidence type="ECO:0000313" key="1">
    <source>
        <dbReference type="EMBL" id="MEC3876682.1"/>
    </source>
</evidence>
<organism evidence="1 2">
    <name type="scientific">Chryseobacterium salviniae</name>
    <dbReference type="NCBI Taxonomy" id="3101750"/>
    <lineage>
        <taxon>Bacteria</taxon>
        <taxon>Pseudomonadati</taxon>
        <taxon>Bacteroidota</taxon>
        <taxon>Flavobacteriia</taxon>
        <taxon>Flavobacteriales</taxon>
        <taxon>Weeksellaceae</taxon>
        <taxon>Chryseobacterium group</taxon>
        <taxon>Chryseobacterium</taxon>
    </lineage>
</organism>
<gene>
    <name evidence="1" type="ORF">SOP96_13240</name>
</gene>
<evidence type="ECO:0000313" key="2">
    <source>
        <dbReference type="Proteomes" id="UP001348397"/>
    </source>
</evidence>
<dbReference type="Proteomes" id="UP001348397">
    <property type="component" value="Unassembled WGS sequence"/>
</dbReference>
<name>A0ABU6HXI1_9FLAO</name>
<accession>A0ABU6HXI1</accession>
<keyword evidence="2" id="KW-1185">Reference proteome</keyword>
<sequence>MTPKELYEIVVSDFPINIHPLHKAIMEECCENAINNPQKIEDKDTLLYAVRVAFLTSDSALKGTLLGVLQSSDTEVIILNYREQSFEIKKDSGILK</sequence>
<dbReference type="EMBL" id="JAYLAA010000043">
    <property type="protein sequence ID" value="MEC3876682.1"/>
    <property type="molecule type" value="Genomic_DNA"/>
</dbReference>
<protein>
    <submittedName>
        <fullName evidence="1">Uncharacterized protein</fullName>
    </submittedName>
</protein>
<proteinExistence type="predicted"/>
<dbReference type="RefSeq" id="WP_047479131.1">
    <property type="nucleotide sequence ID" value="NZ_JAYLAA010000043.1"/>
</dbReference>
<reference evidence="1 2" key="1">
    <citation type="submission" date="2024-01" db="EMBL/GenBank/DDBJ databases">
        <title>Chryseobacterium sp. T9W2-O.</title>
        <authorList>
            <person name="Maltman C."/>
        </authorList>
    </citation>
    <scope>NUCLEOTIDE SEQUENCE [LARGE SCALE GENOMIC DNA]</scope>
    <source>
        <strain evidence="1 2">T9W2-O</strain>
    </source>
</reference>